<dbReference type="RefSeq" id="WP_170319883.1">
    <property type="nucleotide sequence ID" value="NZ_WJIE01000017.1"/>
</dbReference>
<gene>
    <name evidence="2" type="ORF">GF068_36420</name>
</gene>
<organism evidence="2 3">
    <name type="scientific">Polyangium spumosum</name>
    <dbReference type="NCBI Taxonomy" id="889282"/>
    <lineage>
        <taxon>Bacteria</taxon>
        <taxon>Pseudomonadati</taxon>
        <taxon>Myxococcota</taxon>
        <taxon>Polyangia</taxon>
        <taxon>Polyangiales</taxon>
        <taxon>Polyangiaceae</taxon>
        <taxon>Polyangium</taxon>
    </lineage>
</organism>
<sequence>MHNSIVKWARSAAFVLTLAASTAGCAADAAIYVPVGRDSGEVTQRWSIGGRFDRRLCRTYGADRMELIIRDTAGGIVARAYQPCEEMQMTVDLPEGRYFGEAKLIARDGSEVSTTLELQPFRIYEDTETFIDTDFPRSSMLTVLSVDTSASSSVDEEAP</sequence>
<protein>
    <recommendedName>
        <fullName evidence="4">Secreted protein</fullName>
    </recommendedName>
</protein>
<evidence type="ECO:0000313" key="3">
    <source>
        <dbReference type="Proteomes" id="UP000440224"/>
    </source>
</evidence>
<accession>A0A6N7PZE6</accession>
<dbReference type="Proteomes" id="UP000440224">
    <property type="component" value="Unassembled WGS sequence"/>
</dbReference>
<reference evidence="2 3" key="1">
    <citation type="submission" date="2019-10" db="EMBL/GenBank/DDBJ databases">
        <title>A soil myxobacterium in the family Polyangiaceae.</title>
        <authorList>
            <person name="Li Y."/>
            <person name="Wang J."/>
        </authorList>
    </citation>
    <scope>NUCLEOTIDE SEQUENCE [LARGE SCALE GENOMIC DNA]</scope>
    <source>
        <strain evidence="2 3">DSM 14734</strain>
    </source>
</reference>
<keyword evidence="3" id="KW-1185">Reference proteome</keyword>
<comment type="caution">
    <text evidence="2">The sequence shown here is derived from an EMBL/GenBank/DDBJ whole genome shotgun (WGS) entry which is preliminary data.</text>
</comment>
<feature type="signal peptide" evidence="1">
    <location>
        <begin position="1"/>
        <end position="26"/>
    </location>
</feature>
<feature type="chain" id="PRO_5027111356" description="Secreted protein" evidence="1">
    <location>
        <begin position="27"/>
        <end position="159"/>
    </location>
</feature>
<dbReference type="AlphaFoldDB" id="A0A6N7PZE6"/>
<evidence type="ECO:0000313" key="2">
    <source>
        <dbReference type="EMBL" id="MRG97373.1"/>
    </source>
</evidence>
<evidence type="ECO:0008006" key="4">
    <source>
        <dbReference type="Google" id="ProtNLM"/>
    </source>
</evidence>
<proteinExistence type="predicted"/>
<keyword evidence="1" id="KW-0732">Signal</keyword>
<evidence type="ECO:0000256" key="1">
    <source>
        <dbReference type="SAM" id="SignalP"/>
    </source>
</evidence>
<dbReference type="EMBL" id="WJIE01000017">
    <property type="protein sequence ID" value="MRG97373.1"/>
    <property type="molecule type" value="Genomic_DNA"/>
</dbReference>
<dbReference type="PROSITE" id="PS51257">
    <property type="entry name" value="PROKAR_LIPOPROTEIN"/>
    <property type="match status" value="1"/>
</dbReference>
<name>A0A6N7PZE6_9BACT</name>